<dbReference type="Pfam" id="PF00753">
    <property type="entry name" value="Lactamase_B"/>
    <property type="match status" value="1"/>
</dbReference>
<reference evidence="3 4" key="1">
    <citation type="submission" date="2019-03" db="EMBL/GenBank/DDBJ databases">
        <title>Sequencing the genomes of 1000 actinobacteria strains.</title>
        <authorList>
            <person name="Klenk H.-P."/>
        </authorList>
    </citation>
    <scope>NUCLEOTIDE SEQUENCE [LARGE SCALE GENOMIC DNA]</scope>
    <source>
        <strain evidence="3 4">DSM 44969</strain>
    </source>
</reference>
<dbReference type="SMART" id="SM00849">
    <property type="entry name" value="Lactamase_B"/>
    <property type="match status" value="1"/>
</dbReference>
<dbReference type="InterPro" id="IPR001279">
    <property type="entry name" value="Metallo-B-lactamas"/>
</dbReference>
<sequence length="330" mass="34943">MSSVTDTATAGTTTGATARRPFGPETGTLQDVADGVLAYVQPDGGWCLNNAGVVLDPSGAGPVLIDTAATQARARRLRAEVERVAGAPPAVVANTHFHGDHHFGNAEFLPGATIVGHDRTREEILAAGLDMTGLWPDVEWGEITLAPPTVTFSERMTLLAPRSSEPGRPVELIHVGAAHTANDVVAWLPEQRVLFAGDVVLSGCTPFCLMGSVTRSIATLRRLRRLDPHTIVPGHGPVGGPELLDEAEAYLRWVIRLALHAMADGVPPLEAARRADLGPFAALRDSERLVANLHRALVDLDGAEPGALIDIREPYTEMVAFHGGPPVCHA</sequence>
<dbReference type="CDD" id="cd16282">
    <property type="entry name" value="metallo-hydrolase-like_MBL-fold"/>
    <property type="match status" value="1"/>
</dbReference>
<dbReference type="SUPFAM" id="SSF56281">
    <property type="entry name" value="Metallo-hydrolase/oxidoreductase"/>
    <property type="match status" value="1"/>
</dbReference>
<dbReference type="InterPro" id="IPR050855">
    <property type="entry name" value="NDM-1-like"/>
</dbReference>
<feature type="domain" description="Metallo-beta-lactamase" evidence="2">
    <location>
        <begin position="48"/>
        <end position="235"/>
    </location>
</feature>
<evidence type="ECO:0000259" key="2">
    <source>
        <dbReference type="SMART" id="SM00849"/>
    </source>
</evidence>
<feature type="compositionally biased region" description="Low complexity" evidence="1">
    <location>
        <begin position="7"/>
        <end position="18"/>
    </location>
</feature>
<proteinExistence type="predicted"/>
<evidence type="ECO:0000313" key="4">
    <source>
        <dbReference type="Proteomes" id="UP000295560"/>
    </source>
</evidence>
<dbReference type="PANTHER" id="PTHR42951">
    <property type="entry name" value="METALLO-BETA-LACTAMASE DOMAIN-CONTAINING"/>
    <property type="match status" value="1"/>
</dbReference>
<dbReference type="Proteomes" id="UP000295560">
    <property type="component" value="Unassembled WGS sequence"/>
</dbReference>
<keyword evidence="4" id="KW-1185">Reference proteome</keyword>
<dbReference type="InterPro" id="IPR036866">
    <property type="entry name" value="RibonucZ/Hydroxyglut_hydro"/>
</dbReference>
<evidence type="ECO:0000256" key="1">
    <source>
        <dbReference type="SAM" id="MobiDB-lite"/>
    </source>
</evidence>
<dbReference type="AlphaFoldDB" id="A0A4R1HIX7"/>
<dbReference type="RefSeq" id="WP_132430911.1">
    <property type="nucleotide sequence ID" value="NZ_SMFZ01000002.1"/>
</dbReference>
<protein>
    <submittedName>
        <fullName evidence="3">Cyclase</fullName>
    </submittedName>
</protein>
<evidence type="ECO:0000313" key="3">
    <source>
        <dbReference type="EMBL" id="TCK22217.1"/>
    </source>
</evidence>
<dbReference type="EMBL" id="SMFZ01000002">
    <property type="protein sequence ID" value="TCK22217.1"/>
    <property type="molecule type" value="Genomic_DNA"/>
</dbReference>
<accession>A0A4R1HIX7</accession>
<gene>
    <name evidence="3" type="ORF">EV378_6217</name>
</gene>
<comment type="caution">
    <text evidence="3">The sequence shown here is derived from an EMBL/GenBank/DDBJ whole genome shotgun (WGS) entry which is preliminary data.</text>
</comment>
<dbReference type="OrthoDB" id="420651at2"/>
<organism evidence="3 4">
    <name type="scientific">Pseudonocardia endophytica</name>
    <dbReference type="NCBI Taxonomy" id="401976"/>
    <lineage>
        <taxon>Bacteria</taxon>
        <taxon>Bacillati</taxon>
        <taxon>Actinomycetota</taxon>
        <taxon>Actinomycetes</taxon>
        <taxon>Pseudonocardiales</taxon>
        <taxon>Pseudonocardiaceae</taxon>
        <taxon>Pseudonocardia</taxon>
    </lineage>
</organism>
<dbReference type="Gene3D" id="3.60.15.10">
    <property type="entry name" value="Ribonuclease Z/Hydroxyacylglutathione hydrolase-like"/>
    <property type="match status" value="1"/>
</dbReference>
<feature type="region of interest" description="Disordered" evidence="1">
    <location>
        <begin position="1"/>
        <end position="26"/>
    </location>
</feature>
<dbReference type="PANTHER" id="PTHR42951:SF4">
    <property type="entry name" value="ACYL-COENZYME A THIOESTERASE MBLAC2"/>
    <property type="match status" value="1"/>
</dbReference>
<name>A0A4R1HIX7_PSEEN</name>